<dbReference type="FunFam" id="3.40.50.1000:FF:000001">
    <property type="entry name" value="Phospholipid-transporting ATPase IC"/>
    <property type="match status" value="1"/>
</dbReference>
<keyword evidence="6" id="KW-1003">Cell membrane</keyword>
<dbReference type="GO" id="GO:0140613">
    <property type="term" value="F:P-type manganese transporter activity"/>
    <property type="evidence" value="ECO:0007669"/>
    <property type="project" value="RHEA"/>
</dbReference>
<proteinExistence type="inferred from homology"/>
<keyword evidence="9 25" id="KW-0812">Transmembrane</keyword>
<dbReference type="SUPFAM" id="SSF56784">
    <property type="entry name" value="HAD-like"/>
    <property type="match status" value="2"/>
</dbReference>
<evidence type="ECO:0000256" key="22">
    <source>
        <dbReference type="ARBA" id="ARBA00047330"/>
    </source>
</evidence>
<dbReference type="Gene3D" id="3.40.50.1000">
    <property type="entry name" value="HAD superfamily/HAD-like"/>
    <property type="match status" value="1"/>
</dbReference>
<keyword evidence="12 25" id="KW-0106">Calcium</keyword>
<evidence type="ECO:0000256" key="16">
    <source>
        <dbReference type="ARBA" id="ARBA00022967"/>
    </source>
</evidence>
<comment type="function">
    <text evidence="25">Catalyzes the hydrolysis of ATP coupled with the transport of calcium.</text>
</comment>
<dbReference type="Pfam" id="PF13246">
    <property type="entry name" value="Cation_ATPase"/>
    <property type="match status" value="1"/>
</dbReference>
<dbReference type="GO" id="GO:0033017">
    <property type="term" value="C:sarcoplasmic reticulum membrane"/>
    <property type="evidence" value="ECO:0007669"/>
    <property type="project" value="UniProtKB-SubCell"/>
</dbReference>
<organism evidence="27 28">
    <name type="scientific">Toxocara canis</name>
    <name type="common">Canine roundworm</name>
    <dbReference type="NCBI Taxonomy" id="6265"/>
    <lineage>
        <taxon>Eukaryota</taxon>
        <taxon>Metazoa</taxon>
        <taxon>Ecdysozoa</taxon>
        <taxon>Nematoda</taxon>
        <taxon>Chromadorea</taxon>
        <taxon>Rhabditida</taxon>
        <taxon>Spirurina</taxon>
        <taxon>Ascaridomorpha</taxon>
        <taxon>Ascaridoidea</taxon>
        <taxon>Toxocaridae</taxon>
        <taxon>Toxocara</taxon>
    </lineage>
</organism>
<dbReference type="InterPro" id="IPR059000">
    <property type="entry name" value="ATPase_P-type_domA"/>
</dbReference>
<evidence type="ECO:0000256" key="19">
    <source>
        <dbReference type="ARBA" id="ARBA00023065"/>
    </source>
</evidence>
<dbReference type="SFLD" id="SFLDS00003">
    <property type="entry name" value="Haloacid_Dehalogenase"/>
    <property type="match status" value="1"/>
</dbReference>
<evidence type="ECO:0000256" key="23">
    <source>
        <dbReference type="ARBA" id="ARBA00054616"/>
    </source>
</evidence>
<evidence type="ECO:0000256" key="10">
    <source>
        <dbReference type="ARBA" id="ARBA00022723"/>
    </source>
</evidence>
<dbReference type="InterPro" id="IPR006068">
    <property type="entry name" value="ATPase_P-typ_cation-transptr_C"/>
</dbReference>
<dbReference type="InterPro" id="IPR036412">
    <property type="entry name" value="HAD-like_sf"/>
</dbReference>
<dbReference type="InterPro" id="IPR044492">
    <property type="entry name" value="P_typ_ATPase_HD_dom"/>
</dbReference>
<evidence type="ECO:0000256" key="17">
    <source>
        <dbReference type="ARBA" id="ARBA00022989"/>
    </source>
</evidence>
<dbReference type="SUPFAM" id="SSF81653">
    <property type="entry name" value="Calcium ATPase, transduction domain A"/>
    <property type="match status" value="1"/>
</dbReference>
<keyword evidence="17 25" id="KW-1133">Transmembrane helix</keyword>
<keyword evidence="20 25" id="KW-0472">Membrane</keyword>
<dbReference type="AlphaFoldDB" id="A0A0B2US54"/>
<feature type="transmembrane region" description="Helical" evidence="25">
    <location>
        <begin position="968"/>
        <end position="989"/>
    </location>
</feature>
<dbReference type="InterPro" id="IPR018303">
    <property type="entry name" value="ATPase_P-typ_P_site"/>
</dbReference>
<feature type="domain" description="Cation-transporting P-type ATPase N-terminal" evidence="26">
    <location>
        <begin position="92"/>
        <end position="166"/>
    </location>
</feature>
<keyword evidence="10" id="KW-0479">Metal-binding</keyword>
<dbReference type="Gene3D" id="1.20.1110.10">
    <property type="entry name" value="Calcium-transporting ATPase, transmembrane domain"/>
    <property type="match status" value="3"/>
</dbReference>
<dbReference type="SFLD" id="SFLDG00002">
    <property type="entry name" value="C1.7:_P-type_atpase_like"/>
    <property type="match status" value="1"/>
</dbReference>
<comment type="catalytic activity">
    <reaction evidence="22">
        <text>Mn(2+)(in) + ATP + H2O = Mn(2+)(out) + ADP + phosphate + H(+)</text>
        <dbReference type="Rhea" id="RHEA:66820"/>
        <dbReference type="ChEBI" id="CHEBI:15377"/>
        <dbReference type="ChEBI" id="CHEBI:15378"/>
        <dbReference type="ChEBI" id="CHEBI:29035"/>
        <dbReference type="ChEBI" id="CHEBI:30616"/>
        <dbReference type="ChEBI" id="CHEBI:43474"/>
        <dbReference type="ChEBI" id="CHEBI:456216"/>
    </reaction>
    <physiologicalReaction direction="left-to-right" evidence="22">
        <dbReference type="Rhea" id="RHEA:66821"/>
    </physiologicalReaction>
</comment>
<dbReference type="GO" id="GO:0005388">
    <property type="term" value="F:P-type calcium transporter activity"/>
    <property type="evidence" value="ECO:0007669"/>
    <property type="project" value="UniProtKB-EC"/>
</dbReference>
<feature type="transmembrane region" description="Helical" evidence="25">
    <location>
        <begin position="334"/>
        <end position="353"/>
    </location>
</feature>
<dbReference type="GO" id="GO:0005794">
    <property type="term" value="C:Golgi apparatus"/>
    <property type="evidence" value="ECO:0007669"/>
    <property type="project" value="UniProtKB-SubCell"/>
</dbReference>
<evidence type="ECO:0000313" key="28">
    <source>
        <dbReference type="Proteomes" id="UP000031036"/>
    </source>
</evidence>
<evidence type="ECO:0000256" key="25">
    <source>
        <dbReference type="RuleBase" id="RU361146"/>
    </source>
</evidence>
<evidence type="ECO:0000256" key="24">
    <source>
        <dbReference type="ARBA" id="ARBA00062966"/>
    </source>
</evidence>
<evidence type="ECO:0000256" key="14">
    <source>
        <dbReference type="ARBA" id="ARBA00022842"/>
    </source>
</evidence>
<evidence type="ECO:0000256" key="11">
    <source>
        <dbReference type="ARBA" id="ARBA00022741"/>
    </source>
</evidence>
<keyword evidence="11 25" id="KW-0547">Nucleotide-binding</keyword>
<dbReference type="OrthoDB" id="3352408at2759"/>
<dbReference type="GO" id="GO:0016323">
    <property type="term" value="C:basolateral plasma membrane"/>
    <property type="evidence" value="ECO:0007669"/>
    <property type="project" value="UniProtKB-SubCell"/>
</dbReference>
<keyword evidence="5 25" id="KW-0813">Transport</keyword>
<evidence type="ECO:0000259" key="26">
    <source>
        <dbReference type="SMART" id="SM00831"/>
    </source>
</evidence>
<dbReference type="Pfam" id="PF00690">
    <property type="entry name" value="Cation_ATPase_N"/>
    <property type="match status" value="1"/>
</dbReference>
<evidence type="ECO:0000256" key="13">
    <source>
        <dbReference type="ARBA" id="ARBA00022840"/>
    </source>
</evidence>
<dbReference type="FunFam" id="3.40.1110.10:FF:000006">
    <property type="entry name" value="Calcium-transporting ATPase"/>
    <property type="match status" value="1"/>
</dbReference>
<protein>
    <recommendedName>
        <fullName evidence="25">Calcium-transporting ATPase</fullName>
        <ecNumber evidence="25">7.2.2.10</ecNumber>
    </recommendedName>
</protein>
<dbReference type="Gene3D" id="2.70.150.10">
    <property type="entry name" value="Calcium-transporting ATPase, cytoplasmic transduction domain A"/>
    <property type="match status" value="1"/>
</dbReference>
<reference evidence="27 28" key="1">
    <citation type="submission" date="2014-11" db="EMBL/GenBank/DDBJ databases">
        <title>Genetic blueprint of the zoonotic pathogen Toxocara canis.</title>
        <authorList>
            <person name="Zhu X.-Q."/>
            <person name="Korhonen P.K."/>
            <person name="Cai H."/>
            <person name="Young N.D."/>
            <person name="Nejsum P."/>
            <person name="von Samson-Himmelstjerna G."/>
            <person name="Boag P.R."/>
            <person name="Tan P."/>
            <person name="Li Q."/>
            <person name="Min J."/>
            <person name="Yang Y."/>
            <person name="Wang X."/>
            <person name="Fang X."/>
            <person name="Hall R.S."/>
            <person name="Hofmann A."/>
            <person name="Sternberg P.W."/>
            <person name="Jex A.R."/>
            <person name="Gasser R.B."/>
        </authorList>
    </citation>
    <scope>NUCLEOTIDE SEQUENCE [LARGE SCALE GENOMIC DNA]</scope>
    <source>
        <strain evidence="27">PN_DK_2014</strain>
    </source>
</reference>
<comment type="similarity">
    <text evidence="4">Belongs to the cation transport ATPase (P-type) (TC 3.A.3) family. Type IIA subfamily.</text>
</comment>
<gene>
    <name evidence="27" type="primary">ATP2C1</name>
    <name evidence="27" type="ORF">Tcan_06294</name>
</gene>
<dbReference type="InterPro" id="IPR023299">
    <property type="entry name" value="ATPase_P-typ_cyto_dom_N"/>
</dbReference>
<dbReference type="PRINTS" id="PR00119">
    <property type="entry name" value="CATATPASE"/>
</dbReference>
<comment type="caution">
    <text evidence="27">The sequence shown here is derived from an EMBL/GenBank/DDBJ whole genome shotgun (WGS) entry which is preliminary data.</text>
</comment>
<evidence type="ECO:0000256" key="12">
    <source>
        <dbReference type="ARBA" id="ARBA00022837"/>
    </source>
</evidence>
<dbReference type="Pfam" id="PF00122">
    <property type="entry name" value="E1-E2_ATPase"/>
    <property type="match status" value="1"/>
</dbReference>
<comment type="function">
    <text evidence="23">ATP-driven pump that supplies the Golgi apparatus with Ca(2+) and Mn(2+) ions, both essential cofactors for processing and trafficking of newly synthesized proteins in the secretory pathway. Within a catalytic cycle, acquires Ca(2+) or Mn(2+) ions on the cytoplasmic side of the membrane and delivers them to the lumenal side. The transfer of ions across the membrane is coupled to ATP hydrolysis and is associated with a transient phosphorylation that shifts the pump conformation from inward-facing to outward-facing state. Induces Ca(2+) influx independently of its ATP-driven pump function. At the basolateral membrane of mammary epithelial cells, interacts with Ca(2+) channel ORAI1 and mediates Ca(2+) entry independently of the Ca(2+) content of endoplasmic reticulum or Golgi stores. May facilitate transepithelial transport of large quantities of Ca(2+) for milk secretion via activation of Ca(2+) influx channels at the plasma membrane and active Ca(2+) transport at the Golgi apparatus.</text>
</comment>
<keyword evidence="8 25" id="KW-0109">Calcium transport</keyword>
<evidence type="ECO:0000313" key="27">
    <source>
        <dbReference type="EMBL" id="KHN71725.1"/>
    </source>
</evidence>
<comment type="subcellular location">
    <subcellularLocation>
        <location evidence="3">Basolateral cell membrane</location>
        <topology evidence="3">Multi-pass membrane protein</topology>
    </subcellularLocation>
    <subcellularLocation>
        <location evidence="1">Golgi apparatus</location>
        <location evidence="1">trans-Golgi network membrane</location>
        <topology evidence="1">Multi-pass membrane protein</topology>
    </subcellularLocation>
    <subcellularLocation>
        <location evidence="25">Membrane</location>
        <topology evidence="25">Multi-pass membrane protein</topology>
    </subcellularLocation>
    <subcellularLocation>
        <location evidence="2">Sarcoplasmic reticulum membrane</location>
        <topology evidence="2">Multi-pass membrane protein</topology>
    </subcellularLocation>
</comment>
<evidence type="ECO:0000256" key="3">
    <source>
        <dbReference type="ARBA" id="ARBA00004554"/>
    </source>
</evidence>
<keyword evidence="7" id="KW-0597">Phosphoprotein</keyword>
<dbReference type="SMART" id="SM00831">
    <property type="entry name" value="Cation_ATPase_N"/>
    <property type="match status" value="1"/>
</dbReference>
<evidence type="ECO:0000256" key="20">
    <source>
        <dbReference type="ARBA" id="ARBA00023136"/>
    </source>
</evidence>
<name>A0A0B2US54_TOXCA</name>
<feature type="transmembrane region" description="Helical" evidence="25">
    <location>
        <begin position="1001"/>
        <end position="1019"/>
    </location>
</feature>
<dbReference type="FunFam" id="3.40.50.1000:FF:000028">
    <property type="entry name" value="Calcium-transporting P-type ATPase, putative"/>
    <property type="match status" value="2"/>
</dbReference>
<dbReference type="STRING" id="6265.A0A0B2US54"/>
<dbReference type="OMA" id="KMHACET"/>
<evidence type="ECO:0000256" key="9">
    <source>
        <dbReference type="ARBA" id="ARBA00022692"/>
    </source>
</evidence>
<dbReference type="Gene3D" id="3.40.1110.10">
    <property type="entry name" value="Calcium-transporting ATPase, cytoplasmic domain N"/>
    <property type="match status" value="1"/>
</dbReference>
<comment type="subunit">
    <text evidence="24">Interacts (via N-terminus) with ORAI1 (via N- and C-termini); this interaction regulates Ca(2+) influx at the plasma membrane.</text>
</comment>
<dbReference type="Pfam" id="PF00689">
    <property type="entry name" value="Cation_ATPase_C"/>
    <property type="match status" value="1"/>
</dbReference>
<dbReference type="PRINTS" id="PR00120">
    <property type="entry name" value="HATPASE"/>
</dbReference>
<dbReference type="SUPFAM" id="SSF81665">
    <property type="entry name" value="Calcium ATPase, transmembrane domain M"/>
    <property type="match status" value="2"/>
</dbReference>
<evidence type="ECO:0000256" key="4">
    <source>
        <dbReference type="ARBA" id="ARBA00005675"/>
    </source>
</evidence>
<accession>A0A0B2US54</accession>
<keyword evidence="13 25" id="KW-0067">ATP-binding</keyword>
<dbReference type="SUPFAM" id="SSF81660">
    <property type="entry name" value="Metal cation-transporting ATPase, ATP-binding domain N"/>
    <property type="match status" value="1"/>
</dbReference>
<evidence type="ECO:0000256" key="18">
    <source>
        <dbReference type="ARBA" id="ARBA00023034"/>
    </source>
</evidence>
<evidence type="ECO:0000256" key="1">
    <source>
        <dbReference type="ARBA" id="ARBA00004166"/>
    </source>
</evidence>
<dbReference type="InterPro" id="IPR008250">
    <property type="entry name" value="ATPase_P-typ_transduc_dom_A_sf"/>
</dbReference>
<evidence type="ECO:0000256" key="15">
    <source>
        <dbReference type="ARBA" id="ARBA00022951"/>
    </source>
</evidence>
<keyword evidence="28" id="KW-1185">Reference proteome</keyword>
<dbReference type="FunFam" id="2.70.150.10:FF:000008">
    <property type="entry name" value="Calcium-transporting ATPase"/>
    <property type="match status" value="1"/>
</dbReference>
<dbReference type="SFLD" id="SFLDF00027">
    <property type="entry name" value="p-type_atpase"/>
    <property type="match status" value="1"/>
</dbReference>
<keyword evidence="18" id="KW-0333">Golgi apparatus</keyword>
<dbReference type="NCBIfam" id="TIGR01522">
    <property type="entry name" value="ATPase-IIA2_Ca"/>
    <property type="match status" value="1"/>
</dbReference>
<comment type="catalytic activity">
    <reaction evidence="21">
        <text>Ca(2+)(in) + ATP + H2O = Ca(2+)(out) + ADP + phosphate + H(+)</text>
        <dbReference type="Rhea" id="RHEA:18105"/>
        <dbReference type="ChEBI" id="CHEBI:15377"/>
        <dbReference type="ChEBI" id="CHEBI:15378"/>
        <dbReference type="ChEBI" id="CHEBI:29108"/>
        <dbReference type="ChEBI" id="CHEBI:30616"/>
        <dbReference type="ChEBI" id="CHEBI:43474"/>
        <dbReference type="ChEBI" id="CHEBI:456216"/>
        <dbReference type="EC" id="7.2.2.10"/>
    </reaction>
    <physiologicalReaction direction="left-to-right" evidence="21">
        <dbReference type="Rhea" id="RHEA:18106"/>
    </physiologicalReaction>
</comment>
<dbReference type="InterPro" id="IPR001757">
    <property type="entry name" value="P_typ_ATPase"/>
</dbReference>
<dbReference type="Proteomes" id="UP000031036">
    <property type="component" value="Unassembled WGS sequence"/>
</dbReference>
<keyword evidence="14" id="KW-0460">Magnesium</keyword>
<feature type="transmembrane region" description="Helical" evidence="25">
    <location>
        <begin position="170"/>
        <end position="186"/>
    </location>
</feature>
<dbReference type="PROSITE" id="PS00154">
    <property type="entry name" value="ATPASE_E1_E2"/>
    <property type="match status" value="1"/>
</dbReference>
<sequence length="1112" mass="120687">MPHSLPAATAAKYATAVTSTNGQGSDLTATGGANPSTLAVMGYQASWMSSTPTVQQRQLDERSSVLNAGGVEAIGKADTANDIMIHCRSAIDSSALTVSECADALRSDLSRGLSTAEAIRRQKYNGFNEFEIAEHEPLWRKYFDQFKNPLILLLLASAAVSVLMKQVDDAVSITVAIIIVVTVGFVQEYRSEKTLEQLNKLVPPACHALRDGKEVQFLARELVPGDIVTLNVGDRVPADVRLSEAVDLQVDESSFTGEMEPRHKHVKPLSGPVNVDRIDNVVYMGTLVRSGHARGIVIGTGANTRFGEVFKMMQAEESPKTPLQNSMDHLGTQLSFYSFAVIAVIFLIGLVQGRDILDMFTIGVSLAVAAIPEGLPIVVAVTLAIGVIRMASRRAVVKKLPAVETLGCVSVICSDKTGTLTKNEMTAVTVIAADGTAADVSGIGYSLEGGLCSVGGERVVGNSHPSVSRVIEIGCVCNNATFAEGIVIGQPTEGAFLVLAMKAQLDDKRLAYKRVKEIPFTSESKWMGVQCEAVNDNDGPEYFVKGAPDRVLEMCVGYLQGGSIPQPIDNDARERFLETSRRLGSCGLRVIALAMGRSDRDLCFAGMVGIVDPPRPGVTESIETVQSAGVHVKMLTGDSLETACSIGSRLQLYHEGDSCLSGPQIDQMTDMELERVIKEVAIFYRTSPKHKLRIVKALQSLGEVVAMTGDGVNDAVALKKADIGIAMGASGTDVCKEAADMILIDDDFYTIRSAIEEGKGIYHNITNFVRFQLSTYVFLLYHEGDSCLSGPQIDQMTDMELERVIKEVAIFYRTSPKHKLRIVKALQSLGEVVAMTGDGVNDAVALKKADIGIAMGASGTDVCKEAADMILIDDDFYTIRSAIEEGKGIYHNITNFVRFQLSTSVAALSLIALSTIFHFENPLNAMQILWINIIMDGPPAQSLGVEPVDKDIIRQPPRNVRQPMMTRALITNILISAAIIITGTLSVFYKEMSADNKITPRDTTMTFTCFVLFDMWNALACRSSRKLIWEIGLLRNRMFCLAVSASLLCQLAVIYFPPLQRIFQTEALSLFDLVFLCVLTSSVFIVAETRKYFELRLRKSSSYVSFGAGNSL</sequence>
<dbReference type="EC" id="7.2.2.10" evidence="25"/>
<dbReference type="GO" id="GO:0016887">
    <property type="term" value="F:ATP hydrolysis activity"/>
    <property type="evidence" value="ECO:0007669"/>
    <property type="project" value="InterPro"/>
</dbReference>
<comment type="caution">
    <text evidence="25">Lacks conserved residue(s) required for the propagation of feature annotation.</text>
</comment>
<feature type="transmembrane region" description="Helical" evidence="25">
    <location>
        <begin position="1068"/>
        <end position="1087"/>
    </location>
</feature>
<dbReference type="NCBIfam" id="TIGR01494">
    <property type="entry name" value="ATPase_P-type"/>
    <property type="match status" value="3"/>
</dbReference>
<feature type="transmembrane region" description="Helical" evidence="25">
    <location>
        <begin position="359"/>
        <end position="388"/>
    </location>
</feature>
<dbReference type="InterPro" id="IPR023214">
    <property type="entry name" value="HAD_sf"/>
</dbReference>
<dbReference type="PANTHER" id="PTHR42861">
    <property type="entry name" value="CALCIUM-TRANSPORTING ATPASE"/>
    <property type="match status" value="1"/>
</dbReference>
<evidence type="ECO:0000256" key="6">
    <source>
        <dbReference type="ARBA" id="ARBA00022475"/>
    </source>
</evidence>
<evidence type="ECO:0000256" key="2">
    <source>
        <dbReference type="ARBA" id="ARBA00004326"/>
    </source>
</evidence>
<dbReference type="EMBL" id="JPKZ01020809">
    <property type="protein sequence ID" value="KHN71725.1"/>
    <property type="molecule type" value="Genomic_DNA"/>
</dbReference>
<evidence type="ECO:0000256" key="21">
    <source>
        <dbReference type="ARBA" id="ARBA00047282"/>
    </source>
</evidence>
<evidence type="ECO:0000256" key="7">
    <source>
        <dbReference type="ARBA" id="ARBA00022553"/>
    </source>
</evidence>
<dbReference type="InterPro" id="IPR023298">
    <property type="entry name" value="ATPase_P-typ_TM_dom_sf"/>
</dbReference>
<dbReference type="GO" id="GO:0046872">
    <property type="term" value="F:metal ion binding"/>
    <property type="evidence" value="ECO:0007669"/>
    <property type="project" value="UniProtKB-KW"/>
</dbReference>
<keyword evidence="16" id="KW-1278">Translocase</keyword>
<feature type="transmembrane region" description="Helical" evidence="25">
    <location>
        <begin position="1039"/>
        <end position="1056"/>
    </location>
</feature>
<dbReference type="InterPro" id="IPR004014">
    <property type="entry name" value="ATPase_P-typ_cation-transptr_N"/>
</dbReference>
<dbReference type="GO" id="GO:0005524">
    <property type="term" value="F:ATP binding"/>
    <property type="evidence" value="ECO:0007669"/>
    <property type="project" value="UniProtKB-KW"/>
</dbReference>
<evidence type="ECO:0000256" key="5">
    <source>
        <dbReference type="ARBA" id="ARBA00022448"/>
    </source>
</evidence>
<evidence type="ECO:0000256" key="8">
    <source>
        <dbReference type="ARBA" id="ARBA00022568"/>
    </source>
</evidence>
<dbReference type="InterPro" id="IPR006413">
    <property type="entry name" value="P-type_ATPase_IIA_PMR1"/>
</dbReference>
<keyword evidence="15" id="KW-0703">Sarcoplasmic reticulum</keyword>
<keyword evidence="19 25" id="KW-0406">Ion transport</keyword>